<keyword evidence="2" id="KW-0472">Membrane</keyword>
<sequence>MEQYLKITAGLLLFVQAFHLASFQDTTNSPGRTINPSWLRDLTKNAAGSENEDGQTDDYETIDTTAMESSNDYSGGITSGFTSDERAANAAPEDAALPHTFLNSSTEQPETTDSSASTTADLTNSSKVNMTDAEDKSHNSTIIEQSEHTTTSSPDSYNHTQLQSTTLAPDSNTTQDSTANPEEDGGLTNGIGFSNTTTANPEEDGGLTNSTEFNNTTTANPEEDGGLTNSTEFNNTTTANPEEDGGLTNSTGFSNTTTANTTPEINETSTTSSSTTPFPSVTSGMSPATTTSTAAATTEKVNGTNKDFPFGNGSDRDLQSDLHQHKRQVAWGAVLGAAVAVACVGLVAYIILKNRHNKGFSHRKLVEDHPSDPVHRLDNNEPLDLNFGGLAYYNPGLQGDNIQMTHFPGRR</sequence>
<dbReference type="OrthoDB" id="9950822at2759"/>
<name>A0A3Q3M5A3_9TELE</name>
<keyword evidence="5" id="KW-1185">Reference proteome</keyword>
<accession>A0A3Q3M5A3</accession>
<dbReference type="GeneTree" id="ENSGT00860000135092"/>
<evidence type="ECO:0000256" key="2">
    <source>
        <dbReference type="SAM" id="Phobius"/>
    </source>
</evidence>
<feature type="compositionally biased region" description="Low complexity" evidence="1">
    <location>
        <begin position="111"/>
        <end position="126"/>
    </location>
</feature>
<evidence type="ECO:0000313" key="5">
    <source>
        <dbReference type="Proteomes" id="UP000261640"/>
    </source>
</evidence>
<reference evidence="4" key="2">
    <citation type="submission" date="2025-09" db="UniProtKB">
        <authorList>
            <consortium name="Ensembl"/>
        </authorList>
    </citation>
    <scope>IDENTIFICATION</scope>
</reference>
<dbReference type="Pfam" id="PF15672">
    <property type="entry name" value="Mucin15"/>
    <property type="match status" value="1"/>
</dbReference>
<keyword evidence="2" id="KW-0812">Transmembrane</keyword>
<feature type="compositionally biased region" description="Low complexity" evidence="1">
    <location>
        <begin position="248"/>
        <end position="298"/>
    </location>
</feature>
<feature type="compositionally biased region" description="Polar residues" evidence="1">
    <location>
        <begin position="227"/>
        <end position="240"/>
    </location>
</feature>
<feature type="compositionally biased region" description="Polar residues" evidence="1">
    <location>
        <begin position="191"/>
        <end position="200"/>
    </location>
</feature>
<dbReference type="RefSeq" id="XP_026175916.1">
    <property type="nucleotide sequence ID" value="XM_026320131.1"/>
</dbReference>
<dbReference type="GeneID" id="113138021"/>
<dbReference type="Proteomes" id="UP000261640">
    <property type="component" value="Unplaced"/>
</dbReference>
<feature type="signal peptide" evidence="3">
    <location>
        <begin position="1"/>
        <end position="23"/>
    </location>
</feature>
<dbReference type="Ensembl" id="ENSMAMT00000022747.2">
    <property type="protein sequence ID" value="ENSMAMP00000022178.1"/>
    <property type="gene ID" value="ENSMAMG00000014935.2"/>
</dbReference>
<keyword evidence="2" id="KW-1133">Transmembrane helix</keyword>
<feature type="transmembrane region" description="Helical" evidence="2">
    <location>
        <begin position="329"/>
        <end position="352"/>
    </location>
</feature>
<evidence type="ECO:0000256" key="3">
    <source>
        <dbReference type="SAM" id="SignalP"/>
    </source>
</evidence>
<protein>
    <submittedName>
        <fullName evidence="4">Mucin 15, cell surface associated</fullName>
    </submittedName>
</protein>
<feature type="region of interest" description="Disordered" evidence="1">
    <location>
        <begin position="66"/>
        <end position="318"/>
    </location>
</feature>
<feature type="chain" id="PRO_5018717735" evidence="3">
    <location>
        <begin position="24"/>
        <end position="411"/>
    </location>
</feature>
<evidence type="ECO:0000256" key="1">
    <source>
        <dbReference type="SAM" id="MobiDB-lite"/>
    </source>
</evidence>
<evidence type="ECO:0000313" key="4">
    <source>
        <dbReference type="Ensembl" id="ENSMAMP00000022178.1"/>
    </source>
</evidence>
<keyword evidence="3" id="KW-0732">Signal</keyword>
<feature type="compositionally biased region" description="Polar residues" evidence="1">
    <location>
        <begin position="207"/>
        <end position="220"/>
    </location>
</feature>
<feature type="compositionally biased region" description="Polar residues" evidence="1">
    <location>
        <begin position="139"/>
        <end position="180"/>
    </location>
</feature>
<proteinExistence type="predicted"/>
<dbReference type="AlphaFoldDB" id="A0A3Q3M5A3"/>
<dbReference type="InterPro" id="IPR031371">
    <property type="entry name" value="Mucin-15"/>
</dbReference>
<dbReference type="RefSeq" id="XP_026175915.1">
    <property type="nucleotide sequence ID" value="XM_026320130.1"/>
</dbReference>
<dbReference type="PANTHER" id="PTHR45427:SF1">
    <property type="entry name" value="MUCIN-15"/>
    <property type="match status" value="1"/>
</dbReference>
<dbReference type="PANTHER" id="PTHR45427">
    <property type="entry name" value="MUCIN-15"/>
    <property type="match status" value="1"/>
</dbReference>
<dbReference type="STRING" id="205130.ENSMAMP00000022178"/>
<organism evidence="4 5">
    <name type="scientific">Mastacembelus armatus</name>
    <name type="common">zig-zag eel</name>
    <dbReference type="NCBI Taxonomy" id="205130"/>
    <lineage>
        <taxon>Eukaryota</taxon>
        <taxon>Metazoa</taxon>
        <taxon>Chordata</taxon>
        <taxon>Craniata</taxon>
        <taxon>Vertebrata</taxon>
        <taxon>Euteleostomi</taxon>
        <taxon>Actinopterygii</taxon>
        <taxon>Neopterygii</taxon>
        <taxon>Teleostei</taxon>
        <taxon>Neoteleostei</taxon>
        <taxon>Acanthomorphata</taxon>
        <taxon>Anabantaria</taxon>
        <taxon>Synbranchiformes</taxon>
        <taxon>Mastacembelidae</taxon>
        <taxon>Mastacembelus</taxon>
    </lineage>
</organism>
<reference evidence="4" key="1">
    <citation type="submission" date="2025-08" db="UniProtKB">
        <authorList>
            <consortium name="Ensembl"/>
        </authorList>
    </citation>
    <scope>IDENTIFICATION</scope>
</reference>
<dbReference type="InParanoid" id="A0A3Q3M5A3"/>